<reference evidence="2 3" key="1">
    <citation type="submission" date="2020-05" db="EMBL/GenBank/DDBJ databases">
        <title>Identification and distribution of gene clusters putatively required for synthesis of sphingolipid metabolism inhibitors in phylogenetically diverse species of the filamentous fungus Fusarium.</title>
        <authorList>
            <person name="Kim H.-S."/>
            <person name="Busman M."/>
            <person name="Brown D.W."/>
            <person name="Divon H."/>
            <person name="Uhlig S."/>
            <person name="Proctor R.H."/>
        </authorList>
    </citation>
    <scope>NUCLEOTIDE SEQUENCE [LARGE SCALE GENOMIC DNA]</scope>
    <source>
        <strain evidence="2 3">NRRL 66235</strain>
    </source>
</reference>
<feature type="region of interest" description="Disordered" evidence="1">
    <location>
        <begin position="38"/>
        <end position="97"/>
    </location>
</feature>
<dbReference type="Proteomes" id="UP000544331">
    <property type="component" value="Unassembled WGS sequence"/>
</dbReference>
<feature type="compositionally biased region" description="Pro residues" evidence="1">
    <location>
        <begin position="81"/>
        <end position="90"/>
    </location>
</feature>
<evidence type="ECO:0000256" key="1">
    <source>
        <dbReference type="SAM" id="MobiDB-lite"/>
    </source>
</evidence>
<gene>
    <name evidence="2" type="ORF">FMUND_12079</name>
</gene>
<dbReference type="EMBL" id="JAAOAN010000479">
    <property type="protein sequence ID" value="KAF5705500.1"/>
    <property type="molecule type" value="Genomic_DNA"/>
</dbReference>
<keyword evidence="3" id="KW-1185">Reference proteome</keyword>
<sequence length="199" mass="21398">MSTPPSSSVSYVETENEYYCRQFQTILEITAWDNAEQDTGLYEAQQTEQAVQDPGSMDESPDDESPEDPTLFGALGSPLFSLPPTPPPSQPALALPVTPPPVVTELVIPEVPTLLGSTPNPLPSPLPSQPAPVLPIPAPPVVTGDTEPQTTAPPFNEESRRPKQSRAPAKRVPKQQAPKRANKRVAKPSKPLSANKLQK</sequence>
<organism evidence="2 3">
    <name type="scientific">Fusarium mundagurra</name>
    <dbReference type="NCBI Taxonomy" id="1567541"/>
    <lineage>
        <taxon>Eukaryota</taxon>
        <taxon>Fungi</taxon>
        <taxon>Dikarya</taxon>
        <taxon>Ascomycota</taxon>
        <taxon>Pezizomycotina</taxon>
        <taxon>Sordariomycetes</taxon>
        <taxon>Hypocreomycetidae</taxon>
        <taxon>Hypocreales</taxon>
        <taxon>Nectriaceae</taxon>
        <taxon>Fusarium</taxon>
        <taxon>Fusarium fujikuroi species complex</taxon>
    </lineage>
</organism>
<dbReference type="OrthoDB" id="10568355at2759"/>
<evidence type="ECO:0000313" key="2">
    <source>
        <dbReference type="EMBL" id="KAF5705500.1"/>
    </source>
</evidence>
<accession>A0A8H5Y404</accession>
<feature type="compositionally biased region" description="Pro residues" evidence="1">
    <location>
        <begin position="120"/>
        <end position="140"/>
    </location>
</feature>
<name>A0A8H5Y404_9HYPO</name>
<dbReference type="AlphaFoldDB" id="A0A8H5Y404"/>
<protein>
    <submittedName>
        <fullName evidence="2">Uncharacterized protein</fullName>
    </submittedName>
</protein>
<feature type="non-terminal residue" evidence="2">
    <location>
        <position position="199"/>
    </location>
</feature>
<feature type="region of interest" description="Disordered" evidence="1">
    <location>
        <begin position="113"/>
        <end position="199"/>
    </location>
</feature>
<evidence type="ECO:0000313" key="3">
    <source>
        <dbReference type="Proteomes" id="UP000544331"/>
    </source>
</evidence>
<comment type="caution">
    <text evidence="2">The sequence shown here is derived from an EMBL/GenBank/DDBJ whole genome shotgun (WGS) entry which is preliminary data.</text>
</comment>
<feature type="compositionally biased region" description="Basic residues" evidence="1">
    <location>
        <begin position="162"/>
        <end position="173"/>
    </location>
</feature>
<proteinExistence type="predicted"/>